<dbReference type="InterPro" id="IPR051704">
    <property type="entry name" value="FAD_aromatic-hydroxylase"/>
</dbReference>
<protein>
    <recommendedName>
        <fullName evidence="5">FAD-binding domain-containing protein</fullName>
    </recommendedName>
</protein>
<dbReference type="AlphaFoldDB" id="A0A177ALL3"/>
<organism evidence="6">
    <name type="scientific">Pseudogymnoascus destructans</name>
    <dbReference type="NCBI Taxonomy" id="655981"/>
    <lineage>
        <taxon>Eukaryota</taxon>
        <taxon>Fungi</taxon>
        <taxon>Dikarya</taxon>
        <taxon>Ascomycota</taxon>
        <taxon>Pezizomycotina</taxon>
        <taxon>Leotiomycetes</taxon>
        <taxon>Thelebolales</taxon>
        <taxon>Thelebolaceae</taxon>
        <taxon>Pseudogymnoascus</taxon>
    </lineage>
</organism>
<evidence type="ECO:0000256" key="4">
    <source>
        <dbReference type="SAM" id="SignalP"/>
    </source>
</evidence>
<dbReference type="SUPFAM" id="SSF51905">
    <property type="entry name" value="FAD/NAD(P)-binding domain"/>
    <property type="match status" value="1"/>
</dbReference>
<feature type="domain" description="FAD-binding" evidence="5">
    <location>
        <begin position="4"/>
        <end position="171"/>
    </location>
</feature>
<proteinExistence type="predicted"/>
<dbReference type="PRINTS" id="PR00420">
    <property type="entry name" value="RNGMNOXGNASE"/>
</dbReference>
<dbReference type="OrthoDB" id="655030at2759"/>
<dbReference type="VEuPathDB" id="FungiDB:GMDG_00639"/>
<dbReference type="Pfam" id="PF01494">
    <property type="entry name" value="FAD_binding_3"/>
    <property type="match status" value="1"/>
</dbReference>
<evidence type="ECO:0000256" key="3">
    <source>
        <dbReference type="ARBA" id="ARBA00023002"/>
    </source>
</evidence>
<name>A0A177ALL3_9PEZI</name>
<dbReference type="GO" id="GO:0071949">
    <property type="term" value="F:FAD binding"/>
    <property type="evidence" value="ECO:0007669"/>
    <property type="project" value="InterPro"/>
</dbReference>
<keyword evidence="2" id="KW-0274">FAD</keyword>
<dbReference type="InterPro" id="IPR002938">
    <property type="entry name" value="FAD-bd"/>
</dbReference>
<gene>
    <name evidence="6" type="ORF">VC83_00265</name>
</gene>
<dbReference type="PANTHER" id="PTHR46865:SF7">
    <property type="entry name" value="MONOOXYGENASE, PUTATIVE (AFU_ORTHOLOGUE AFUA_8G07040)-RELATED"/>
    <property type="match status" value="1"/>
</dbReference>
<dbReference type="GeneID" id="36283364"/>
<reference evidence="6" key="1">
    <citation type="submission" date="2016-03" db="EMBL/GenBank/DDBJ databases">
        <title>Updated assembly of Pseudogymnoascus destructans, the fungus causing white-nose syndrome of bats.</title>
        <authorList>
            <person name="Palmer J.M."/>
            <person name="Drees K.P."/>
            <person name="Foster J.T."/>
            <person name="Lindner D.L."/>
        </authorList>
    </citation>
    <scope>NUCLEOTIDE SEQUENCE [LARGE SCALE GENOMIC DNA]</scope>
    <source>
        <strain evidence="6">20631-21</strain>
    </source>
</reference>
<feature type="chain" id="PRO_5008056596" description="FAD-binding domain-containing protein" evidence="4">
    <location>
        <begin position="20"/>
        <end position="191"/>
    </location>
</feature>
<keyword evidence="4" id="KW-0732">Signal</keyword>
<dbReference type="Gene3D" id="3.50.50.60">
    <property type="entry name" value="FAD/NAD(P)-binding domain"/>
    <property type="match status" value="1"/>
</dbReference>
<dbReference type="Proteomes" id="UP000077154">
    <property type="component" value="Unassembled WGS sequence"/>
</dbReference>
<accession>A0A177ALL3</accession>
<dbReference type="eggNOG" id="ENOG502QTX9">
    <property type="taxonomic scope" value="Eukaryota"/>
</dbReference>
<dbReference type="EMBL" id="KV441386">
    <property type="protein sequence ID" value="OAF62947.1"/>
    <property type="molecule type" value="Genomic_DNA"/>
</dbReference>
<evidence type="ECO:0000256" key="2">
    <source>
        <dbReference type="ARBA" id="ARBA00022827"/>
    </source>
</evidence>
<sequence length="191" mass="21149">MPNLKVLIIGASIAGPTAAYWLSKAGADITVIERFPSLRTNGQNVDIRTSSVTIMCKMPGMETKTSQMEVINFCPCRRQYICEYKTNWKPRATVFVSEYQILRGDLSQILFDLTKDNKSIKYVFGAQVASMRQQIDGKVNGPITVEFANGLATTEYDLVIACDGATSRTRAMGLGCGSGDYVYPWYPSAMR</sequence>
<keyword evidence="1" id="KW-0285">Flavoprotein</keyword>
<dbReference type="InterPro" id="IPR036188">
    <property type="entry name" value="FAD/NAD-bd_sf"/>
</dbReference>
<keyword evidence="3" id="KW-0560">Oxidoreductase</keyword>
<dbReference type="PANTHER" id="PTHR46865">
    <property type="entry name" value="OXIDOREDUCTASE-RELATED"/>
    <property type="match status" value="1"/>
</dbReference>
<feature type="signal peptide" evidence="4">
    <location>
        <begin position="1"/>
        <end position="19"/>
    </location>
</feature>
<evidence type="ECO:0000259" key="5">
    <source>
        <dbReference type="Pfam" id="PF01494"/>
    </source>
</evidence>
<dbReference type="RefSeq" id="XP_024328217.1">
    <property type="nucleotide sequence ID" value="XM_024463960.1"/>
</dbReference>
<dbReference type="GO" id="GO:0016491">
    <property type="term" value="F:oxidoreductase activity"/>
    <property type="evidence" value="ECO:0007669"/>
    <property type="project" value="UniProtKB-KW"/>
</dbReference>
<evidence type="ECO:0000313" key="6">
    <source>
        <dbReference type="EMBL" id="OAF62947.1"/>
    </source>
</evidence>
<evidence type="ECO:0000256" key="1">
    <source>
        <dbReference type="ARBA" id="ARBA00022630"/>
    </source>
</evidence>